<gene>
    <name evidence="2" type="ORF">DFH08DRAFT_1075599</name>
</gene>
<comment type="caution">
    <text evidence="2">The sequence shown here is derived from an EMBL/GenBank/DDBJ whole genome shotgun (WGS) entry which is preliminary data.</text>
</comment>
<dbReference type="EMBL" id="JARIHO010000007">
    <property type="protein sequence ID" value="KAJ7358613.1"/>
    <property type="molecule type" value="Genomic_DNA"/>
</dbReference>
<sequence length="259" mass="27612">MLAVLQVGREEMPEALNPLQHALERIGVVTTPPAPPNAPAGPFQPALPAYTAHRGQDWNPFSDIANRVKTGKGNATHRSAHSKSHVYLPDMMGLTSTVESPAKDSEALESLISTLQMHLMRLTSELSLHQELLTELRKLRKRDSSKGGSSPTAPAHQLQLSGHPVTTPGSDANGPTLRPKTINLPRLNTFAPQCVPEGPPVSQAGTDVEQEQRKREHEHERHEQLYGTIPMSGAAGVLAHGGANGSGSGECGDWGRGGG</sequence>
<dbReference type="AlphaFoldDB" id="A0AAD7EY92"/>
<reference evidence="2" key="1">
    <citation type="submission" date="2023-03" db="EMBL/GenBank/DDBJ databases">
        <title>Massive genome expansion in bonnet fungi (Mycena s.s.) driven by repeated elements and novel gene families across ecological guilds.</title>
        <authorList>
            <consortium name="Lawrence Berkeley National Laboratory"/>
            <person name="Harder C.B."/>
            <person name="Miyauchi S."/>
            <person name="Viragh M."/>
            <person name="Kuo A."/>
            <person name="Thoen E."/>
            <person name="Andreopoulos B."/>
            <person name="Lu D."/>
            <person name="Skrede I."/>
            <person name="Drula E."/>
            <person name="Henrissat B."/>
            <person name="Morin E."/>
            <person name="Kohler A."/>
            <person name="Barry K."/>
            <person name="LaButti K."/>
            <person name="Morin E."/>
            <person name="Salamov A."/>
            <person name="Lipzen A."/>
            <person name="Mereny Z."/>
            <person name="Hegedus B."/>
            <person name="Baldrian P."/>
            <person name="Stursova M."/>
            <person name="Weitz H."/>
            <person name="Taylor A."/>
            <person name="Grigoriev I.V."/>
            <person name="Nagy L.G."/>
            <person name="Martin F."/>
            <person name="Kauserud H."/>
        </authorList>
    </citation>
    <scope>NUCLEOTIDE SEQUENCE</scope>
    <source>
        <strain evidence="2">CBHHK002</strain>
    </source>
</reference>
<feature type="compositionally biased region" description="Basic and acidic residues" evidence="1">
    <location>
        <begin position="210"/>
        <end position="219"/>
    </location>
</feature>
<feature type="region of interest" description="Disordered" evidence="1">
    <location>
        <begin position="240"/>
        <end position="259"/>
    </location>
</feature>
<evidence type="ECO:0000256" key="1">
    <source>
        <dbReference type="SAM" id="MobiDB-lite"/>
    </source>
</evidence>
<feature type="region of interest" description="Disordered" evidence="1">
    <location>
        <begin position="140"/>
        <end position="179"/>
    </location>
</feature>
<name>A0AAD7EY92_9AGAR</name>
<feature type="compositionally biased region" description="Gly residues" evidence="1">
    <location>
        <begin position="242"/>
        <end position="259"/>
    </location>
</feature>
<dbReference type="Proteomes" id="UP001218218">
    <property type="component" value="Unassembled WGS sequence"/>
</dbReference>
<evidence type="ECO:0000313" key="3">
    <source>
        <dbReference type="Proteomes" id="UP001218218"/>
    </source>
</evidence>
<evidence type="ECO:0000313" key="2">
    <source>
        <dbReference type="EMBL" id="KAJ7358613.1"/>
    </source>
</evidence>
<keyword evidence="3" id="KW-1185">Reference proteome</keyword>
<organism evidence="2 3">
    <name type="scientific">Mycena albidolilacea</name>
    <dbReference type="NCBI Taxonomy" id="1033008"/>
    <lineage>
        <taxon>Eukaryota</taxon>
        <taxon>Fungi</taxon>
        <taxon>Dikarya</taxon>
        <taxon>Basidiomycota</taxon>
        <taxon>Agaricomycotina</taxon>
        <taxon>Agaricomycetes</taxon>
        <taxon>Agaricomycetidae</taxon>
        <taxon>Agaricales</taxon>
        <taxon>Marasmiineae</taxon>
        <taxon>Mycenaceae</taxon>
        <taxon>Mycena</taxon>
    </lineage>
</organism>
<feature type="region of interest" description="Disordered" evidence="1">
    <location>
        <begin position="194"/>
        <end position="219"/>
    </location>
</feature>
<protein>
    <submittedName>
        <fullName evidence="2">Uncharacterized protein</fullName>
    </submittedName>
</protein>
<accession>A0AAD7EY92</accession>
<proteinExistence type="predicted"/>